<dbReference type="GO" id="GO:0003887">
    <property type="term" value="F:DNA-directed DNA polymerase activity"/>
    <property type="evidence" value="ECO:0007669"/>
    <property type="project" value="TreeGrafter"/>
</dbReference>
<dbReference type="EMBL" id="NFCY01000029">
    <property type="protein sequence ID" value="OTX42677.1"/>
    <property type="molecule type" value="Genomic_DNA"/>
</dbReference>
<evidence type="ECO:0000256" key="1">
    <source>
        <dbReference type="ARBA" id="ARBA00010945"/>
    </source>
</evidence>
<dbReference type="InterPro" id="IPR001126">
    <property type="entry name" value="UmuC"/>
</dbReference>
<dbReference type="GO" id="GO:0042276">
    <property type="term" value="P:error-prone translesion synthesis"/>
    <property type="evidence" value="ECO:0007669"/>
    <property type="project" value="TreeGrafter"/>
</dbReference>
<proteinExistence type="inferred from homology"/>
<evidence type="ECO:0000313" key="4">
    <source>
        <dbReference type="EMBL" id="OTX42677.1"/>
    </source>
</evidence>
<comment type="similarity">
    <text evidence="1">Belongs to the DNA polymerase type-Y family.</text>
</comment>
<dbReference type="Pfam" id="PF11798">
    <property type="entry name" value="IMS_HHH"/>
    <property type="match status" value="1"/>
</dbReference>
<dbReference type="GO" id="GO:0009432">
    <property type="term" value="P:SOS response"/>
    <property type="evidence" value="ECO:0007669"/>
    <property type="project" value="TreeGrafter"/>
</dbReference>
<organism evidence="4 5">
    <name type="scientific">Bacillus thuringiensis serovar sooncheon</name>
    <dbReference type="NCBI Taxonomy" id="180891"/>
    <lineage>
        <taxon>Bacteria</taxon>
        <taxon>Bacillati</taxon>
        <taxon>Bacillota</taxon>
        <taxon>Bacilli</taxon>
        <taxon>Bacillales</taxon>
        <taxon>Bacillaceae</taxon>
        <taxon>Bacillus</taxon>
        <taxon>Bacillus cereus group</taxon>
    </lineage>
</organism>
<keyword evidence="2" id="KW-0227">DNA damage</keyword>
<accession>A0A9Q5X2P8</accession>
<dbReference type="GO" id="GO:0005829">
    <property type="term" value="C:cytosol"/>
    <property type="evidence" value="ECO:0007669"/>
    <property type="project" value="TreeGrafter"/>
</dbReference>
<dbReference type="InterPro" id="IPR024728">
    <property type="entry name" value="PolY_HhH_motif"/>
</dbReference>
<evidence type="ECO:0000259" key="3">
    <source>
        <dbReference type="PROSITE" id="PS50173"/>
    </source>
</evidence>
<evidence type="ECO:0000313" key="5">
    <source>
        <dbReference type="Proteomes" id="UP000194733"/>
    </source>
</evidence>
<evidence type="ECO:0000256" key="2">
    <source>
        <dbReference type="ARBA" id="ARBA00022763"/>
    </source>
</evidence>
<reference evidence="4 5" key="1">
    <citation type="submission" date="2016-10" db="EMBL/GenBank/DDBJ databases">
        <title>Comparative genomics of Bacillus thuringiensis reveals a path to pathogens against multiple invertebrate hosts.</title>
        <authorList>
            <person name="Zheng J."/>
            <person name="Gao Q."/>
            <person name="Liu H."/>
            <person name="Peng D."/>
            <person name="Ruan L."/>
            <person name="Sun M."/>
        </authorList>
    </citation>
    <scope>NUCLEOTIDE SEQUENCE [LARGE SCALE GENOMIC DNA]</scope>
    <source>
        <strain evidence="4">BGSC 4BB1</strain>
    </source>
</reference>
<feature type="domain" description="UmuC" evidence="3">
    <location>
        <begin position="12"/>
        <end position="201"/>
    </location>
</feature>
<dbReference type="Proteomes" id="UP000194733">
    <property type="component" value="Unassembled WGS sequence"/>
</dbReference>
<dbReference type="Gene3D" id="1.10.150.20">
    <property type="entry name" value="5' to 3' exonuclease, C-terminal subdomain"/>
    <property type="match status" value="1"/>
</dbReference>
<protein>
    <recommendedName>
        <fullName evidence="3">UmuC domain-containing protein</fullName>
    </recommendedName>
</protein>
<dbReference type="AlphaFoldDB" id="A0A9Q5X2P8"/>
<dbReference type="Gene3D" id="3.40.1170.60">
    <property type="match status" value="1"/>
</dbReference>
<dbReference type="GO" id="GO:0006281">
    <property type="term" value="P:DNA repair"/>
    <property type="evidence" value="ECO:0007669"/>
    <property type="project" value="InterPro"/>
</dbReference>
<sequence>MYDYSLLPNRKICFVDLKSFYASVSCVKRGLDPRYTKLAVVGDVNRSGSIVLAATAPLKALGVKKMARSWELPKRSDIIVVNPNMDTYIKCSNYITSLALQYVAPEDFFQYSIDEFAIELDSSLHLFASTPYEFAVNFQKEIYSKTRLESTIGIGPNILMSKLALDLESKKNENGIAQWEYEDIPTKLWPIRPLSKFWGISHKTEAKLNQKGIYTIGDLANYPLHYLKKSFGKMGEEYHLHSNGIDFSRISEKYVPATTSVGKSQILLRNYNSYFELIYGLSICYSYTTYVDG</sequence>
<dbReference type="SUPFAM" id="SSF56672">
    <property type="entry name" value="DNA/RNA polymerases"/>
    <property type="match status" value="1"/>
</dbReference>
<dbReference type="PROSITE" id="PS50173">
    <property type="entry name" value="UMUC"/>
    <property type="match status" value="1"/>
</dbReference>
<dbReference type="InterPro" id="IPR043128">
    <property type="entry name" value="Rev_trsase/Diguanyl_cyclase"/>
</dbReference>
<name>A0A9Q5X2P8_BACTU</name>
<dbReference type="PANTHER" id="PTHR11076">
    <property type="entry name" value="DNA REPAIR POLYMERASE UMUC / TRANSFERASE FAMILY MEMBER"/>
    <property type="match status" value="1"/>
</dbReference>
<dbReference type="PANTHER" id="PTHR11076:SF35">
    <property type="entry name" value="DNA REPAIR PROTEIN HOMOLOG YOBH"/>
    <property type="match status" value="1"/>
</dbReference>
<gene>
    <name evidence="4" type="ORF">BK724_25325</name>
</gene>
<comment type="caution">
    <text evidence="4">The sequence shown here is derived from an EMBL/GenBank/DDBJ whole genome shotgun (WGS) entry which is preliminary data.</text>
</comment>
<dbReference type="InterPro" id="IPR050116">
    <property type="entry name" value="DNA_polymerase-Y"/>
</dbReference>
<dbReference type="Pfam" id="PF00817">
    <property type="entry name" value="IMS"/>
    <property type="match status" value="1"/>
</dbReference>
<dbReference type="Gene3D" id="3.30.70.270">
    <property type="match status" value="1"/>
</dbReference>
<dbReference type="InterPro" id="IPR043502">
    <property type="entry name" value="DNA/RNA_pol_sf"/>
</dbReference>